<protein>
    <submittedName>
        <fullName evidence="2">Uncharacterized protein</fullName>
    </submittedName>
</protein>
<accession>A0A2H3JCJ0</accession>
<evidence type="ECO:0000313" key="2">
    <source>
        <dbReference type="EMBL" id="PCH39295.1"/>
    </source>
</evidence>
<sequence>MSAPFPDALAHSHRSQSPGRADDESDSHLSVSEEQTGLKLDMALDHDSGSDSGSDSGGEDNWDELDDEDFGTQLAQLLMKSEGEDPDWIPPNLRAKVVKSQTKQKGPDDMSKSLRSRQRHKQRWIGQTNLDRYGFKGLAGASIQRVSELGSRSGLPMRLMVGSDVLGPVGSNKCRHTGAGSSLECERQNGESKSNKGDNDNNTVENHRDGVVGSEDVDWEDELINESRGHDEV</sequence>
<dbReference type="Proteomes" id="UP000218811">
    <property type="component" value="Unassembled WGS sequence"/>
</dbReference>
<evidence type="ECO:0000256" key="1">
    <source>
        <dbReference type="SAM" id="MobiDB-lite"/>
    </source>
</evidence>
<feature type="compositionally biased region" description="Acidic residues" evidence="1">
    <location>
        <begin position="215"/>
        <end position="224"/>
    </location>
</feature>
<dbReference type="EMBL" id="KB467976">
    <property type="protein sequence ID" value="PCH39295.1"/>
    <property type="molecule type" value="Genomic_DNA"/>
</dbReference>
<feature type="compositionally biased region" description="Acidic residues" evidence="1">
    <location>
        <begin position="57"/>
        <end position="70"/>
    </location>
</feature>
<gene>
    <name evidence="2" type="ORF">WOLCODRAFT_158850</name>
</gene>
<feature type="compositionally biased region" description="Basic and acidic residues" evidence="1">
    <location>
        <begin position="184"/>
        <end position="210"/>
    </location>
</feature>
<feature type="region of interest" description="Disordered" evidence="1">
    <location>
        <begin position="1"/>
        <end position="123"/>
    </location>
</feature>
<dbReference type="AlphaFoldDB" id="A0A2H3JCJ0"/>
<evidence type="ECO:0000313" key="3">
    <source>
        <dbReference type="Proteomes" id="UP000218811"/>
    </source>
</evidence>
<reference evidence="2 3" key="1">
    <citation type="journal article" date="2012" name="Science">
        <title>The Paleozoic origin of enzymatic lignin decomposition reconstructed from 31 fungal genomes.</title>
        <authorList>
            <person name="Floudas D."/>
            <person name="Binder M."/>
            <person name="Riley R."/>
            <person name="Barry K."/>
            <person name="Blanchette R.A."/>
            <person name="Henrissat B."/>
            <person name="Martinez A.T."/>
            <person name="Otillar R."/>
            <person name="Spatafora J.W."/>
            <person name="Yadav J.S."/>
            <person name="Aerts A."/>
            <person name="Benoit I."/>
            <person name="Boyd A."/>
            <person name="Carlson A."/>
            <person name="Copeland A."/>
            <person name="Coutinho P.M."/>
            <person name="de Vries R.P."/>
            <person name="Ferreira P."/>
            <person name="Findley K."/>
            <person name="Foster B."/>
            <person name="Gaskell J."/>
            <person name="Glotzer D."/>
            <person name="Gorecki P."/>
            <person name="Heitman J."/>
            <person name="Hesse C."/>
            <person name="Hori C."/>
            <person name="Igarashi K."/>
            <person name="Jurgens J.A."/>
            <person name="Kallen N."/>
            <person name="Kersten P."/>
            <person name="Kohler A."/>
            <person name="Kuees U."/>
            <person name="Kumar T.K.A."/>
            <person name="Kuo A."/>
            <person name="LaButti K."/>
            <person name="Larrondo L.F."/>
            <person name="Lindquist E."/>
            <person name="Ling A."/>
            <person name="Lombard V."/>
            <person name="Lucas S."/>
            <person name="Lundell T."/>
            <person name="Martin R."/>
            <person name="McLaughlin D.J."/>
            <person name="Morgenstern I."/>
            <person name="Morin E."/>
            <person name="Murat C."/>
            <person name="Nagy L.G."/>
            <person name="Nolan M."/>
            <person name="Ohm R.A."/>
            <person name="Patyshakuliyeva A."/>
            <person name="Rokas A."/>
            <person name="Ruiz-Duenas F.J."/>
            <person name="Sabat G."/>
            <person name="Salamov A."/>
            <person name="Samejima M."/>
            <person name="Schmutz J."/>
            <person name="Slot J.C."/>
            <person name="St John F."/>
            <person name="Stenlid J."/>
            <person name="Sun H."/>
            <person name="Sun S."/>
            <person name="Syed K."/>
            <person name="Tsang A."/>
            <person name="Wiebenga A."/>
            <person name="Young D."/>
            <person name="Pisabarro A."/>
            <person name="Eastwood D.C."/>
            <person name="Martin F."/>
            <person name="Cullen D."/>
            <person name="Grigoriev I.V."/>
            <person name="Hibbett D.S."/>
        </authorList>
    </citation>
    <scope>NUCLEOTIDE SEQUENCE [LARGE SCALE GENOMIC DNA]</scope>
    <source>
        <strain evidence="2 3">MD-104</strain>
    </source>
</reference>
<proteinExistence type="predicted"/>
<feature type="compositionally biased region" description="Basic residues" evidence="1">
    <location>
        <begin position="114"/>
        <end position="123"/>
    </location>
</feature>
<name>A0A2H3JCJ0_WOLCO</name>
<dbReference type="OrthoDB" id="2992477at2759"/>
<keyword evidence="3" id="KW-1185">Reference proteome</keyword>
<organism evidence="2 3">
    <name type="scientific">Wolfiporia cocos (strain MD-104)</name>
    <name type="common">Brown rot fungus</name>
    <dbReference type="NCBI Taxonomy" id="742152"/>
    <lineage>
        <taxon>Eukaryota</taxon>
        <taxon>Fungi</taxon>
        <taxon>Dikarya</taxon>
        <taxon>Basidiomycota</taxon>
        <taxon>Agaricomycotina</taxon>
        <taxon>Agaricomycetes</taxon>
        <taxon>Polyporales</taxon>
        <taxon>Phaeolaceae</taxon>
        <taxon>Wolfiporia</taxon>
    </lineage>
</organism>
<feature type="region of interest" description="Disordered" evidence="1">
    <location>
        <begin position="168"/>
        <end position="233"/>
    </location>
</feature>